<proteinExistence type="predicted"/>
<reference evidence="2" key="1">
    <citation type="submission" date="2019-08" db="EMBL/GenBank/DDBJ databases">
        <authorList>
            <person name="Kucharzyk K."/>
            <person name="Murdoch R.W."/>
            <person name="Higgins S."/>
            <person name="Loffler F."/>
        </authorList>
    </citation>
    <scope>NUCLEOTIDE SEQUENCE</scope>
</reference>
<dbReference type="EMBL" id="VSSQ01000089">
    <property type="protein sequence ID" value="MPL75496.1"/>
    <property type="molecule type" value="Genomic_DNA"/>
</dbReference>
<name>A0A644U973_9ZZZZ</name>
<feature type="region of interest" description="Disordered" evidence="1">
    <location>
        <begin position="34"/>
        <end position="71"/>
    </location>
</feature>
<evidence type="ECO:0000313" key="2">
    <source>
        <dbReference type="EMBL" id="MPL75496.1"/>
    </source>
</evidence>
<comment type="caution">
    <text evidence="2">The sequence shown here is derived from an EMBL/GenBank/DDBJ whole genome shotgun (WGS) entry which is preliminary data.</text>
</comment>
<organism evidence="2">
    <name type="scientific">bioreactor metagenome</name>
    <dbReference type="NCBI Taxonomy" id="1076179"/>
    <lineage>
        <taxon>unclassified sequences</taxon>
        <taxon>metagenomes</taxon>
        <taxon>ecological metagenomes</taxon>
    </lineage>
</organism>
<dbReference type="AlphaFoldDB" id="A0A644U973"/>
<accession>A0A644U973</accession>
<feature type="compositionally biased region" description="Polar residues" evidence="1">
    <location>
        <begin position="49"/>
        <end position="59"/>
    </location>
</feature>
<sequence>MLLEEIWLPLQKRQEPAAGITAGLRKSAGHCPKVALSPASENRHKQKGFPQTQPGATQEDTAEAGERTRERVTMDYEPISPVALALQATRIGFEAQSVIAMRLAGMAGLWATPPSEFALMVAEKAQAAIEAAEAAVVAALRGQGPDAMLEASMVEIGRHTSGNLERLSRMGPAWGPVFW</sequence>
<evidence type="ECO:0000256" key="1">
    <source>
        <dbReference type="SAM" id="MobiDB-lite"/>
    </source>
</evidence>
<gene>
    <name evidence="2" type="ORF">SDC9_21320</name>
</gene>
<protein>
    <submittedName>
        <fullName evidence="2">Uncharacterized protein</fullName>
    </submittedName>
</protein>